<evidence type="ECO:0000256" key="2">
    <source>
        <dbReference type="ARBA" id="ARBA00022448"/>
    </source>
</evidence>
<comment type="similarity">
    <text evidence="7">Belongs to the binding-protein-dependent transport system permease family.</text>
</comment>
<feature type="transmembrane region" description="Helical" evidence="7">
    <location>
        <begin position="82"/>
        <end position="101"/>
    </location>
</feature>
<protein>
    <submittedName>
        <fullName evidence="9">ABC transporter permease</fullName>
    </submittedName>
</protein>
<feature type="transmembrane region" description="Helical" evidence="7">
    <location>
        <begin position="236"/>
        <end position="255"/>
    </location>
</feature>
<accession>A0ABX2TIY5</accession>
<evidence type="ECO:0000256" key="3">
    <source>
        <dbReference type="ARBA" id="ARBA00022475"/>
    </source>
</evidence>
<dbReference type="PROSITE" id="PS50928">
    <property type="entry name" value="ABC_TM1"/>
    <property type="match status" value="1"/>
</dbReference>
<dbReference type="PANTHER" id="PTHR30151">
    <property type="entry name" value="ALKANE SULFONATE ABC TRANSPORTER-RELATED, MEMBRANE SUBUNIT"/>
    <property type="match status" value="1"/>
</dbReference>
<keyword evidence="4 7" id="KW-0812">Transmembrane</keyword>
<dbReference type="PANTHER" id="PTHR30151:SF20">
    <property type="entry name" value="ABC TRANSPORTER PERMEASE PROTEIN HI_0355-RELATED"/>
    <property type="match status" value="1"/>
</dbReference>
<gene>
    <name evidence="9" type="ORF">HND93_30130</name>
</gene>
<keyword evidence="2 7" id="KW-0813">Transport</keyword>
<keyword evidence="3" id="KW-1003">Cell membrane</keyword>
<evidence type="ECO:0000313" key="10">
    <source>
        <dbReference type="Proteomes" id="UP000584642"/>
    </source>
</evidence>
<feature type="domain" description="ABC transmembrane type-1" evidence="8">
    <location>
        <begin position="75"/>
        <end position="259"/>
    </location>
</feature>
<feature type="transmembrane region" description="Helical" evidence="7">
    <location>
        <begin position="141"/>
        <end position="160"/>
    </location>
</feature>
<evidence type="ECO:0000313" key="9">
    <source>
        <dbReference type="EMBL" id="NYZ23982.1"/>
    </source>
</evidence>
<evidence type="ECO:0000256" key="5">
    <source>
        <dbReference type="ARBA" id="ARBA00022989"/>
    </source>
</evidence>
<evidence type="ECO:0000256" key="7">
    <source>
        <dbReference type="RuleBase" id="RU363032"/>
    </source>
</evidence>
<evidence type="ECO:0000256" key="6">
    <source>
        <dbReference type="ARBA" id="ARBA00023136"/>
    </source>
</evidence>
<dbReference type="InterPro" id="IPR035906">
    <property type="entry name" value="MetI-like_sf"/>
</dbReference>
<comment type="subcellular location">
    <subcellularLocation>
        <location evidence="1 7">Cell membrane</location>
        <topology evidence="1 7">Multi-pass membrane protein</topology>
    </subcellularLocation>
</comment>
<feature type="transmembrane region" description="Helical" evidence="7">
    <location>
        <begin position="113"/>
        <end position="135"/>
    </location>
</feature>
<organism evidence="9 10">
    <name type="scientific">Azospirillum oleiclasticum</name>
    <dbReference type="NCBI Taxonomy" id="2735135"/>
    <lineage>
        <taxon>Bacteria</taxon>
        <taxon>Pseudomonadati</taxon>
        <taxon>Pseudomonadota</taxon>
        <taxon>Alphaproteobacteria</taxon>
        <taxon>Rhodospirillales</taxon>
        <taxon>Azospirillaceae</taxon>
        <taxon>Azospirillum</taxon>
    </lineage>
</organism>
<dbReference type="Proteomes" id="UP000584642">
    <property type="component" value="Unassembled WGS sequence"/>
</dbReference>
<dbReference type="CDD" id="cd06261">
    <property type="entry name" value="TM_PBP2"/>
    <property type="match status" value="1"/>
</dbReference>
<keyword evidence="10" id="KW-1185">Reference proteome</keyword>
<name>A0ABX2TIY5_9PROT</name>
<evidence type="ECO:0000256" key="1">
    <source>
        <dbReference type="ARBA" id="ARBA00004651"/>
    </source>
</evidence>
<dbReference type="EMBL" id="JABFDB010000033">
    <property type="protein sequence ID" value="NYZ23982.1"/>
    <property type="molecule type" value="Genomic_DNA"/>
</dbReference>
<sequence length="274" mass="30226">MTGVSTSAKPRRPIRRFLREKPEWILVPGLFVIAVTVWESVIRGMGVPTYIFPAPSDIARALIDRLGSGVYIEHGLYTLSEAMMGFVLAAVAGIGIGSVIAQFRLVEKTLYPYLIAIQTTPKLAIAPLFIMWFGFGMTSKVIIAAILSFFPILVNVIAGLRSTDAQRIELMRSLRATRWQIFWMVRLPSALPMIFAGLQVAVIFSILGAIVGEFVGSNKGLGNLILQMNFNLDTPGVFGALVCLSSMGIVLHVIMHRIQRRLLFWADQTKFTGV</sequence>
<dbReference type="SUPFAM" id="SSF161098">
    <property type="entry name" value="MetI-like"/>
    <property type="match status" value="1"/>
</dbReference>
<feature type="transmembrane region" description="Helical" evidence="7">
    <location>
        <begin position="181"/>
        <end position="211"/>
    </location>
</feature>
<proteinExistence type="inferred from homology"/>
<keyword evidence="5 7" id="KW-1133">Transmembrane helix</keyword>
<comment type="caution">
    <text evidence="9">The sequence shown here is derived from an EMBL/GenBank/DDBJ whole genome shotgun (WGS) entry which is preliminary data.</text>
</comment>
<dbReference type="InterPro" id="IPR000515">
    <property type="entry name" value="MetI-like"/>
</dbReference>
<dbReference type="Gene3D" id="1.10.3720.10">
    <property type="entry name" value="MetI-like"/>
    <property type="match status" value="1"/>
</dbReference>
<evidence type="ECO:0000256" key="4">
    <source>
        <dbReference type="ARBA" id="ARBA00022692"/>
    </source>
</evidence>
<reference evidence="9 10" key="1">
    <citation type="submission" date="2020-05" db="EMBL/GenBank/DDBJ databases">
        <title>Azospirillum oleiclasticum sp. nov, a nitrogen-fixing and heavy crude oil-emulsifying bacterium isolated from the crude oil of Yumen Oilfield.</title>
        <authorList>
            <person name="Wu D."/>
            <person name="Cai M."/>
            <person name="Zhang X."/>
        </authorList>
    </citation>
    <scope>NUCLEOTIDE SEQUENCE [LARGE SCALE GENOMIC DNA]</scope>
    <source>
        <strain evidence="9 10">ROY-1-1-2</strain>
    </source>
</reference>
<evidence type="ECO:0000259" key="8">
    <source>
        <dbReference type="PROSITE" id="PS50928"/>
    </source>
</evidence>
<keyword evidence="6 7" id="KW-0472">Membrane</keyword>
<feature type="transmembrane region" description="Helical" evidence="7">
    <location>
        <begin position="24"/>
        <end position="42"/>
    </location>
</feature>
<dbReference type="Pfam" id="PF00528">
    <property type="entry name" value="BPD_transp_1"/>
    <property type="match status" value="1"/>
</dbReference>